<dbReference type="Pfam" id="PF05016">
    <property type="entry name" value="ParE_toxin"/>
    <property type="match status" value="1"/>
</dbReference>
<keyword evidence="1" id="KW-1277">Toxin-antitoxin system</keyword>
<evidence type="ECO:0000313" key="2">
    <source>
        <dbReference type="EMBL" id="QBN19128.1"/>
    </source>
</evidence>
<sequence>MEKESRKVVTSKPFDFIDLPSIHEYGWATFGLKLADYFIAEIYASLEDLSTNYLLHPECRHLETKSKKYRNIIFGSYLIIYRITPNRIEVLRAFHGSRSPKSIKESRSIKVD</sequence>
<keyword evidence="3" id="KW-1185">Reference proteome</keyword>
<dbReference type="Gene3D" id="3.30.2310.20">
    <property type="entry name" value="RelE-like"/>
    <property type="match status" value="1"/>
</dbReference>
<dbReference type="RefSeq" id="WP_133276647.1">
    <property type="nucleotide sequence ID" value="NZ_CP037933.1"/>
</dbReference>
<dbReference type="InterPro" id="IPR007712">
    <property type="entry name" value="RelE/ParE_toxin"/>
</dbReference>
<gene>
    <name evidence="2" type="ORF">E1750_10060</name>
</gene>
<dbReference type="AlphaFoldDB" id="A0A4P6YAI3"/>
<name>A0A4P6YAI3_9FLAO</name>
<dbReference type="KEGG" id="fnk:E1750_10060"/>
<dbReference type="OrthoDB" id="7173315at2"/>
<accession>A0A4P6YAI3</accession>
<dbReference type="InterPro" id="IPR035093">
    <property type="entry name" value="RelE/ParE_toxin_dom_sf"/>
</dbReference>
<evidence type="ECO:0000256" key="1">
    <source>
        <dbReference type="ARBA" id="ARBA00022649"/>
    </source>
</evidence>
<dbReference type="EMBL" id="CP037933">
    <property type="protein sequence ID" value="QBN19128.1"/>
    <property type="molecule type" value="Genomic_DNA"/>
</dbReference>
<reference evidence="3" key="1">
    <citation type="submission" date="2019-03" db="EMBL/GenBank/DDBJ databases">
        <title>Flavobacterium sp.</title>
        <authorList>
            <person name="Kim H."/>
        </authorList>
    </citation>
    <scope>NUCLEOTIDE SEQUENCE [LARGE SCALE GENOMIC DNA]</scope>
    <source>
        <strain evidence="3">GS13</strain>
    </source>
</reference>
<organism evidence="2 3">
    <name type="scientific">Flavobacterium nackdongense</name>
    <dbReference type="NCBI Taxonomy" id="2547394"/>
    <lineage>
        <taxon>Bacteria</taxon>
        <taxon>Pseudomonadati</taxon>
        <taxon>Bacteroidota</taxon>
        <taxon>Flavobacteriia</taxon>
        <taxon>Flavobacteriales</taxon>
        <taxon>Flavobacteriaceae</taxon>
        <taxon>Flavobacterium</taxon>
    </lineage>
</organism>
<dbReference type="Proteomes" id="UP000291124">
    <property type="component" value="Chromosome"/>
</dbReference>
<protein>
    <submittedName>
        <fullName evidence="2">Type II toxin-antitoxin system RelE/ParE family toxin</fullName>
    </submittedName>
</protein>
<proteinExistence type="predicted"/>
<evidence type="ECO:0000313" key="3">
    <source>
        <dbReference type="Proteomes" id="UP000291124"/>
    </source>
</evidence>